<dbReference type="AlphaFoldDB" id="A0A4V3G881"/>
<comment type="caution">
    <text evidence="2">The sequence shown here is derived from an EMBL/GenBank/DDBJ whole genome shotgun (WGS) entry which is preliminary data.</text>
</comment>
<feature type="compositionally biased region" description="Polar residues" evidence="1">
    <location>
        <begin position="1"/>
        <end position="13"/>
    </location>
</feature>
<dbReference type="OrthoDB" id="4377286at2"/>
<dbReference type="Proteomes" id="UP000295447">
    <property type="component" value="Unassembled WGS sequence"/>
</dbReference>
<evidence type="ECO:0000313" key="2">
    <source>
        <dbReference type="EMBL" id="TDW21924.1"/>
    </source>
</evidence>
<name>A0A4V3G881_9ACTN</name>
<evidence type="ECO:0008006" key="4">
    <source>
        <dbReference type="Google" id="ProtNLM"/>
    </source>
</evidence>
<dbReference type="RefSeq" id="WP_134115331.1">
    <property type="nucleotide sequence ID" value="NZ_SODF01000001.1"/>
</dbReference>
<sequence>MATSTESTSSTPNFADLPSMEEASERIRDLNERLIESSKSAGIVALDAYEKGLQSLVDFETKVASASQLEWVSAVATTHAKFVTDLSASYSQAARDLLN</sequence>
<evidence type="ECO:0000313" key="3">
    <source>
        <dbReference type="Proteomes" id="UP000295447"/>
    </source>
</evidence>
<proteinExistence type="predicted"/>
<dbReference type="EMBL" id="SODF01000001">
    <property type="protein sequence ID" value="TDW21924.1"/>
    <property type="molecule type" value="Genomic_DNA"/>
</dbReference>
<reference evidence="2 3" key="1">
    <citation type="submission" date="2019-03" db="EMBL/GenBank/DDBJ databases">
        <title>Genomic Encyclopedia of Type Strains, Phase III (KMG-III): the genomes of soil and plant-associated and newly described type strains.</title>
        <authorList>
            <person name="Whitman W."/>
        </authorList>
    </citation>
    <scope>NUCLEOTIDE SEQUENCE [LARGE SCALE GENOMIC DNA]</scope>
    <source>
        <strain evidence="2 3">VKM Ac-2570</strain>
    </source>
</reference>
<keyword evidence="3" id="KW-1185">Reference proteome</keyword>
<accession>A0A4V3G881</accession>
<gene>
    <name evidence="2" type="ORF">EV650_0755</name>
</gene>
<protein>
    <recommendedName>
        <fullName evidence="4">Phasin domain-containing protein</fullName>
    </recommendedName>
</protein>
<organism evidence="2 3">
    <name type="scientific">Kribbella kalugense</name>
    <dbReference type="NCBI Taxonomy" id="2512221"/>
    <lineage>
        <taxon>Bacteria</taxon>
        <taxon>Bacillati</taxon>
        <taxon>Actinomycetota</taxon>
        <taxon>Actinomycetes</taxon>
        <taxon>Propionibacteriales</taxon>
        <taxon>Kribbellaceae</taxon>
        <taxon>Kribbella</taxon>
    </lineage>
</organism>
<evidence type="ECO:0000256" key="1">
    <source>
        <dbReference type="SAM" id="MobiDB-lite"/>
    </source>
</evidence>
<feature type="region of interest" description="Disordered" evidence="1">
    <location>
        <begin position="1"/>
        <end position="22"/>
    </location>
</feature>